<reference evidence="8" key="1">
    <citation type="submission" date="2018-05" db="EMBL/GenBank/DDBJ databases">
        <title>Genome Sequencing of selected type strains of the family Eggerthellaceae.</title>
        <authorList>
            <person name="Danylec N."/>
            <person name="Stoll D.A."/>
            <person name="Doetsch A."/>
            <person name="Huch M."/>
        </authorList>
    </citation>
    <scope>NUCLEOTIDE SEQUENCE [LARGE SCALE GENOMIC DNA]</scope>
    <source>
        <strain evidence="8">DSM 22006</strain>
    </source>
</reference>
<comment type="function">
    <text evidence="1 6">Required for the transposition of the insertion element.</text>
</comment>
<keyword evidence="8" id="KW-1185">Reference proteome</keyword>
<keyword evidence="6" id="KW-0814">Transposable element</keyword>
<protein>
    <recommendedName>
        <fullName evidence="6">Mutator family transposase</fullName>
    </recommendedName>
</protein>
<evidence type="ECO:0000256" key="6">
    <source>
        <dbReference type="RuleBase" id="RU365089"/>
    </source>
</evidence>
<evidence type="ECO:0000256" key="2">
    <source>
        <dbReference type="ARBA" id="ARBA00010961"/>
    </source>
</evidence>
<organism evidence="7 8">
    <name type="scientific">Slackia isoflavoniconvertens</name>
    <dbReference type="NCBI Taxonomy" id="572010"/>
    <lineage>
        <taxon>Bacteria</taxon>
        <taxon>Bacillati</taxon>
        <taxon>Actinomycetota</taxon>
        <taxon>Coriobacteriia</taxon>
        <taxon>Eggerthellales</taxon>
        <taxon>Eggerthellaceae</taxon>
        <taxon>Slackia</taxon>
    </lineage>
</organism>
<dbReference type="GO" id="GO:0003677">
    <property type="term" value="F:DNA binding"/>
    <property type="evidence" value="ECO:0007669"/>
    <property type="project" value="UniProtKB-UniRule"/>
</dbReference>
<dbReference type="GO" id="GO:0006313">
    <property type="term" value="P:DNA transposition"/>
    <property type="evidence" value="ECO:0007669"/>
    <property type="project" value="UniProtKB-UniRule"/>
</dbReference>
<accession>A0A3N0IAU8</accession>
<dbReference type="Pfam" id="PF00872">
    <property type="entry name" value="Transposase_mut"/>
    <property type="match status" value="1"/>
</dbReference>
<dbReference type="Proteomes" id="UP000271472">
    <property type="component" value="Unassembled WGS sequence"/>
</dbReference>
<sequence>MVVSHRYDFQRPSIKRTEEGIATMSGNIVSVDEESLKSDLRELVRKTVQETLNALLDEEADEMVGAERYERTAGREAYRSGHYKRKLVTTSGEVVLDVPKLRGATFQTTVIERYRRRETSVEEAIIEMYLAGVSTRRIEDVSEILWGAGVSAGTVSNLNEKAFESVVCFVKRI</sequence>
<evidence type="ECO:0000256" key="5">
    <source>
        <dbReference type="ARBA" id="ARBA00023172"/>
    </source>
</evidence>
<evidence type="ECO:0000313" key="7">
    <source>
        <dbReference type="EMBL" id="RNM34091.1"/>
    </source>
</evidence>
<name>A0A3N0IAU8_9ACTN</name>
<keyword evidence="4 6" id="KW-0238">DNA-binding</keyword>
<evidence type="ECO:0000256" key="4">
    <source>
        <dbReference type="ARBA" id="ARBA00023125"/>
    </source>
</evidence>
<keyword evidence="3 6" id="KW-0815">Transposition</keyword>
<dbReference type="InterPro" id="IPR001207">
    <property type="entry name" value="Transposase_mutator"/>
</dbReference>
<dbReference type="GO" id="GO:0004803">
    <property type="term" value="F:transposase activity"/>
    <property type="evidence" value="ECO:0007669"/>
    <property type="project" value="UniProtKB-UniRule"/>
</dbReference>
<comment type="similarity">
    <text evidence="2 6">Belongs to the transposase mutator family.</text>
</comment>
<evidence type="ECO:0000256" key="3">
    <source>
        <dbReference type="ARBA" id="ARBA00022578"/>
    </source>
</evidence>
<dbReference type="EMBL" id="QIBZ01000012">
    <property type="protein sequence ID" value="RNM34091.1"/>
    <property type="molecule type" value="Genomic_DNA"/>
</dbReference>
<comment type="caution">
    <text evidence="7">The sequence shown here is derived from an EMBL/GenBank/DDBJ whole genome shotgun (WGS) entry which is preliminary data.</text>
</comment>
<dbReference type="AlphaFoldDB" id="A0A3N0IAU8"/>
<evidence type="ECO:0000256" key="1">
    <source>
        <dbReference type="ARBA" id="ARBA00002190"/>
    </source>
</evidence>
<dbReference type="PANTHER" id="PTHR33217:SF7">
    <property type="entry name" value="TRANSPOSASE FOR INSERTION SEQUENCE ELEMENT IS1081"/>
    <property type="match status" value="1"/>
</dbReference>
<keyword evidence="5 6" id="KW-0233">DNA recombination</keyword>
<proteinExistence type="inferred from homology"/>
<evidence type="ECO:0000313" key="8">
    <source>
        <dbReference type="Proteomes" id="UP000271472"/>
    </source>
</evidence>
<gene>
    <name evidence="7" type="ORF">DMP05_07285</name>
</gene>
<dbReference type="PANTHER" id="PTHR33217">
    <property type="entry name" value="TRANSPOSASE FOR INSERTION SEQUENCE ELEMENT IS1081"/>
    <property type="match status" value="1"/>
</dbReference>